<evidence type="ECO:0000256" key="1">
    <source>
        <dbReference type="SAM" id="MobiDB-lite"/>
    </source>
</evidence>
<reference evidence="2 3" key="1">
    <citation type="journal article" date="2015" name="BMC Genomics">
        <title>Comparative genomics and metabolic profiling of the genus Lysobacter.</title>
        <authorList>
            <person name="de Bruijn I."/>
            <person name="Cheng X."/>
            <person name="de Jager V."/>
            <person name="Exposito R.G."/>
            <person name="Watrous J."/>
            <person name="Patel N."/>
            <person name="Postma J."/>
            <person name="Dorrestein P.C."/>
            <person name="Kobayashi D."/>
            <person name="Raaijmakers J.M."/>
        </authorList>
    </citation>
    <scope>NUCLEOTIDE SEQUENCE [LARGE SCALE GENOMIC DNA]</scope>
    <source>
        <strain evidence="2 3">76</strain>
    </source>
</reference>
<feature type="region of interest" description="Disordered" evidence="1">
    <location>
        <begin position="1"/>
        <end position="30"/>
    </location>
</feature>
<dbReference type="STRING" id="84531.LA76x_1268"/>
<protein>
    <submittedName>
        <fullName evidence="2">Uncharacterized protein</fullName>
    </submittedName>
</protein>
<gene>
    <name evidence="2" type="ORF">LA76x_1268</name>
</gene>
<organism evidence="2 3">
    <name type="scientific">Lysobacter antibioticus</name>
    <dbReference type="NCBI Taxonomy" id="84531"/>
    <lineage>
        <taxon>Bacteria</taxon>
        <taxon>Pseudomonadati</taxon>
        <taxon>Pseudomonadota</taxon>
        <taxon>Gammaproteobacteria</taxon>
        <taxon>Lysobacterales</taxon>
        <taxon>Lysobacteraceae</taxon>
        <taxon>Lysobacter</taxon>
    </lineage>
</organism>
<name>A0A0S2F7C5_LYSAN</name>
<dbReference type="Proteomes" id="UP000060787">
    <property type="component" value="Chromosome"/>
</dbReference>
<proteinExistence type="predicted"/>
<keyword evidence="3" id="KW-1185">Reference proteome</keyword>
<evidence type="ECO:0000313" key="2">
    <source>
        <dbReference type="EMBL" id="ALN79426.1"/>
    </source>
</evidence>
<dbReference type="AlphaFoldDB" id="A0A0S2F7C5"/>
<dbReference type="PATRIC" id="fig|84531.8.peg.1291"/>
<dbReference type="KEGG" id="lab:LA76x_1268"/>
<dbReference type="RefSeq" id="WP_148649636.1">
    <property type="nucleotide sequence ID" value="NZ_CP011129.1"/>
</dbReference>
<accession>A0A0S2F7C5</accession>
<dbReference type="EMBL" id="CP011129">
    <property type="protein sequence ID" value="ALN79426.1"/>
    <property type="molecule type" value="Genomic_DNA"/>
</dbReference>
<evidence type="ECO:0000313" key="3">
    <source>
        <dbReference type="Proteomes" id="UP000060787"/>
    </source>
</evidence>
<sequence length="206" mass="22080">MHHSTDTKPAAAAPHADRGTGTTGKASTLARDESRLVGNLRRSIAYFDAAEARHRAEAAENRAMAEVHRGNPLAPSADRVLLAQGAEDLAKLSDRRASSCAKLAADFREKLPQPDPVNIEIVLVIGHDSIRQTARVAGQGAAVARTWARIGTGTWRCRDPRWDDSETVLGEELCEYLNYIPLPEDVATAIAVLTSARASAKAGAHD</sequence>